<dbReference type="PANTHER" id="PTHR43579:SF1">
    <property type="entry name" value="NEUTRAL METALLOPROTEINASE"/>
    <property type="match status" value="1"/>
</dbReference>
<dbReference type="Pfam" id="PF01447">
    <property type="entry name" value="Peptidase_M4"/>
    <property type="match status" value="1"/>
</dbReference>
<comment type="caution">
    <text evidence="10">The sequence shown here is derived from an EMBL/GenBank/DDBJ whole genome shotgun (WGS) entry which is preliminary data.</text>
</comment>
<keyword evidence="2" id="KW-0645">Protease</keyword>
<evidence type="ECO:0000313" key="10">
    <source>
        <dbReference type="EMBL" id="KAH8103059.1"/>
    </source>
</evidence>
<feature type="domain" description="Peptidase M4" evidence="8">
    <location>
        <begin position="152"/>
        <end position="233"/>
    </location>
</feature>
<organism evidence="10 11">
    <name type="scientific">Cristinia sonorae</name>
    <dbReference type="NCBI Taxonomy" id="1940300"/>
    <lineage>
        <taxon>Eukaryota</taxon>
        <taxon>Fungi</taxon>
        <taxon>Dikarya</taxon>
        <taxon>Basidiomycota</taxon>
        <taxon>Agaricomycotina</taxon>
        <taxon>Agaricomycetes</taxon>
        <taxon>Agaricomycetidae</taxon>
        <taxon>Agaricales</taxon>
        <taxon>Pleurotineae</taxon>
        <taxon>Stephanosporaceae</taxon>
        <taxon>Cristinia</taxon>
    </lineage>
</organism>
<evidence type="ECO:0000256" key="6">
    <source>
        <dbReference type="ARBA" id="ARBA00023049"/>
    </source>
</evidence>
<dbReference type="EMBL" id="JAEVFJ010000008">
    <property type="protein sequence ID" value="KAH8103059.1"/>
    <property type="molecule type" value="Genomic_DNA"/>
</dbReference>
<keyword evidence="6" id="KW-0482">Metalloprotease</keyword>
<evidence type="ECO:0000259" key="9">
    <source>
        <dbReference type="Pfam" id="PF02868"/>
    </source>
</evidence>
<accession>A0A8K0XS07</accession>
<dbReference type="OrthoDB" id="2962374at2759"/>
<reference evidence="10" key="1">
    <citation type="journal article" date="2021" name="New Phytol.">
        <title>Evolutionary innovations through gain and loss of genes in the ectomycorrhizal Boletales.</title>
        <authorList>
            <person name="Wu G."/>
            <person name="Miyauchi S."/>
            <person name="Morin E."/>
            <person name="Kuo A."/>
            <person name="Drula E."/>
            <person name="Varga T."/>
            <person name="Kohler A."/>
            <person name="Feng B."/>
            <person name="Cao Y."/>
            <person name="Lipzen A."/>
            <person name="Daum C."/>
            <person name="Hundley H."/>
            <person name="Pangilinan J."/>
            <person name="Johnson J."/>
            <person name="Barry K."/>
            <person name="LaButti K."/>
            <person name="Ng V."/>
            <person name="Ahrendt S."/>
            <person name="Min B."/>
            <person name="Choi I.G."/>
            <person name="Park H."/>
            <person name="Plett J.M."/>
            <person name="Magnuson J."/>
            <person name="Spatafora J.W."/>
            <person name="Nagy L.G."/>
            <person name="Henrissat B."/>
            <person name="Grigoriev I.V."/>
            <person name="Yang Z.L."/>
            <person name="Xu J."/>
            <person name="Martin F.M."/>
        </authorList>
    </citation>
    <scope>NUCLEOTIDE SEQUENCE</scope>
    <source>
        <strain evidence="10">KKN 215</strain>
    </source>
</reference>
<comment type="similarity">
    <text evidence="1">Belongs to the peptidase M4 family.</text>
</comment>
<evidence type="ECO:0000256" key="7">
    <source>
        <dbReference type="SAM" id="MobiDB-lite"/>
    </source>
</evidence>
<dbReference type="InterPro" id="IPR001570">
    <property type="entry name" value="Peptidase_M4_C_domain"/>
</dbReference>
<feature type="domain" description="Peptidase M4 C-terminal" evidence="9">
    <location>
        <begin position="236"/>
        <end position="407"/>
    </location>
</feature>
<proteinExistence type="inferred from homology"/>
<feature type="region of interest" description="Disordered" evidence="7">
    <location>
        <begin position="408"/>
        <end position="428"/>
    </location>
</feature>
<evidence type="ECO:0000256" key="3">
    <source>
        <dbReference type="ARBA" id="ARBA00022723"/>
    </source>
</evidence>
<dbReference type="Pfam" id="PF02868">
    <property type="entry name" value="Peptidase_M4_C"/>
    <property type="match status" value="1"/>
</dbReference>
<evidence type="ECO:0000256" key="4">
    <source>
        <dbReference type="ARBA" id="ARBA00022801"/>
    </source>
</evidence>
<dbReference type="GO" id="GO:0046872">
    <property type="term" value="F:metal ion binding"/>
    <property type="evidence" value="ECO:0007669"/>
    <property type="project" value="UniProtKB-KW"/>
</dbReference>
<evidence type="ECO:0000256" key="1">
    <source>
        <dbReference type="ARBA" id="ARBA00009388"/>
    </source>
</evidence>
<dbReference type="Gene3D" id="1.10.390.10">
    <property type="entry name" value="Neutral Protease Domain 2"/>
    <property type="match status" value="1"/>
</dbReference>
<gene>
    <name evidence="10" type="ORF">BXZ70DRAFT_769210</name>
</gene>
<dbReference type="Proteomes" id="UP000813824">
    <property type="component" value="Unassembled WGS sequence"/>
</dbReference>
<keyword evidence="4" id="KW-0378">Hydrolase</keyword>
<dbReference type="CDD" id="cd09597">
    <property type="entry name" value="M4_TLP"/>
    <property type="match status" value="1"/>
</dbReference>
<dbReference type="GO" id="GO:0004222">
    <property type="term" value="F:metalloendopeptidase activity"/>
    <property type="evidence" value="ECO:0007669"/>
    <property type="project" value="InterPro"/>
</dbReference>
<dbReference type="InterPro" id="IPR013856">
    <property type="entry name" value="Peptidase_M4_domain"/>
</dbReference>
<evidence type="ECO:0000256" key="5">
    <source>
        <dbReference type="ARBA" id="ARBA00022833"/>
    </source>
</evidence>
<dbReference type="PRINTS" id="PR00730">
    <property type="entry name" value="THERMOLYSIN"/>
</dbReference>
<evidence type="ECO:0000259" key="8">
    <source>
        <dbReference type="Pfam" id="PF01447"/>
    </source>
</evidence>
<keyword evidence="5" id="KW-0862">Zinc</keyword>
<name>A0A8K0XS07_9AGAR</name>
<dbReference type="AlphaFoldDB" id="A0A8K0XS07"/>
<evidence type="ECO:0008006" key="12">
    <source>
        <dbReference type="Google" id="ProtNLM"/>
    </source>
</evidence>
<sequence>MMNNSNCLKGCFVIPSYILTNIVDHPSAPESAKVHARNALVFTRDCHQRRDELIAQRLNASQAEVQGIIPGHILANIVSSEVANTHARNAAQNSLVISGVIRDQREAQAASLRPKAAAPKRLNRMIYSADNTDIPDNTLLRSEGGPATSDPAAEECYDGFGSTFKFYADVFDRNSINDGGMTLTGTIHFKNAYSNAQWDGAQMIFGDGDGTYFNRFTTSLDVIGHELTHGVTQYTANLIYRGLPGALNESMSDVFGVMVKQYQLGQTSAQADWLIGAELWTPNVKGIALRSMKAPGTAYDDPVLGKDRQTASYAEVLSTAYPDSFDHGGVHIYSGVPNRAFYLIAIQLGGHSWDRAGRIWWAVLSGGQLQPDADFHDFAKLTCEAAQSLYGSSVKTVVETAWREVGVEVGGQPDSVPQPKQEPSTTPS</sequence>
<keyword evidence="3" id="KW-0479">Metal-binding</keyword>
<dbReference type="InterPro" id="IPR023612">
    <property type="entry name" value="Peptidase_M4"/>
</dbReference>
<dbReference type="GO" id="GO:0006508">
    <property type="term" value="P:proteolysis"/>
    <property type="evidence" value="ECO:0007669"/>
    <property type="project" value="UniProtKB-KW"/>
</dbReference>
<dbReference type="Gene3D" id="3.10.170.10">
    <property type="match status" value="1"/>
</dbReference>
<keyword evidence="11" id="KW-1185">Reference proteome</keyword>
<evidence type="ECO:0000256" key="2">
    <source>
        <dbReference type="ARBA" id="ARBA00022670"/>
    </source>
</evidence>
<dbReference type="InterPro" id="IPR052759">
    <property type="entry name" value="Metalloprotease_M4"/>
</dbReference>
<dbReference type="InterPro" id="IPR027268">
    <property type="entry name" value="Peptidase_M4/M1_CTD_sf"/>
</dbReference>
<dbReference type="PANTHER" id="PTHR43579">
    <property type="match status" value="1"/>
</dbReference>
<evidence type="ECO:0000313" key="11">
    <source>
        <dbReference type="Proteomes" id="UP000813824"/>
    </source>
</evidence>
<dbReference type="SUPFAM" id="SSF55486">
    <property type="entry name" value="Metalloproteases ('zincins'), catalytic domain"/>
    <property type="match status" value="1"/>
</dbReference>
<protein>
    <recommendedName>
        <fullName evidence="12">Neutral metalloproteinase</fullName>
    </recommendedName>
</protein>